<dbReference type="Gramene" id="Zm00001eb133520_T001">
    <property type="protein sequence ID" value="Zm00001eb133520_P001"/>
    <property type="gene ID" value="Zm00001eb133520"/>
</dbReference>
<reference evidence="1" key="3">
    <citation type="submission" date="2021-05" db="UniProtKB">
        <authorList>
            <consortium name="EnsemblPlants"/>
        </authorList>
    </citation>
    <scope>IDENTIFICATION</scope>
    <source>
        <strain evidence="1">cv. B73</strain>
    </source>
</reference>
<evidence type="ECO:0000313" key="2">
    <source>
        <dbReference type="Proteomes" id="UP000007305"/>
    </source>
</evidence>
<accession>A0A804N441</accession>
<dbReference type="Gramene" id="Zm00001eb133510_T001">
    <property type="protein sequence ID" value="Zm00001eb133510_P001"/>
    <property type="gene ID" value="Zm00001eb133510"/>
</dbReference>
<proteinExistence type="predicted"/>
<evidence type="ECO:0000313" key="1">
    <source>
        <dbReference type="EnsemblPlants" id="Zm00001eb133510_P001"/>
    </source>
</evidence>
<name>A0A804N441_MAIZE</name>
<dbReference type="EnsemblPlants" id="Zm00001eb133520_T001">
    <property type="protein sequence ID" value="Zm00001eb133520_P001"/>
    <property type="gene ID" value="Zm00001eb133520"/>
</dbReference>
<dbReference type="Proteomes" id="UP000007305">
    <property type="component" value="Chromosome 3"/>
</dbReference>
<organism evidence="1 2">
    <name type="scientific">Zea mays</name>
    <name type="common">Maize</name>
    <dbReference type="NCBI Taxonomy" id="4577"/>
    <lineage>
        <taxon>Eukaryota</taxon>
        <taxon>Viridiplantae</taxon>
        <taxon>Streptophyta</taxon>
        <taxon>Embryophyta</taxon>
        <taxon>Tracheophyta</taxon>
        <taxon>Spermatophyta</taxon>
        <taxon>Magnoliopsida</taxon>
        <taxon>Liliopsida</taxon>
        <taxon>Poales</taxon>
        <taxon>Poaceae</taxon>
        <taxon>PACMAD clade</taxon>
        <taxon>Panicoideae</taxon>
        <taxon>Andropogonodae</taxon>
        <taxon>Andropogoneae</taxon>
        <taxon>Tripsacinae</taxon>
        <taxon>Zea</taxon>
    </lineage>
</organism>
<keyword evidence="2" id="KW-1185">Reference proteome</keyword>
<reference evidence="1" key="2">
    <citation type="submission" date="2019-07" db="EMBL/GenBank/DDBJ databases">
        <authorList>
            <person name="Seetharam A."/>
            <person name="Woodhouse M."/>
            <person name="Cannon E."/>
        </authorList>
    </citation>
    <scope>NUCLEOTIDE SEQUENCE [LARGE SCALE GENOMIC DNA]</scope>
    <source>
        <strain evidence="1">cv. B73</strain>
    </source>
</reference>
<dbReference type="EnsemblPlants" id="Zm00001eb133510_T001">
    <property type="protein sequence ID" value="Zm00001eb133510_P001"/>
    <property type="gene ID" value="Zm00001eb133510"/>
</dbReference>
<dbReference type="AlphaFoldDB" id="A0A804N441"/>
<sequence>MAEPPSSLAAQLTVQGAQKIPAASSTADLRSKLHAAAACSFASRVECSTNRRSEPRPPALLWSSMRDDAFVFTPHVQQPRRRFDMLIVIEESIDIDASVLY</sequence>
<protein>
    <submittedName>
        <fullName evidence="1">Uncharacterized protein</fullName>
    </submittedName>
</protein>
<reference evidence="2" key="1">
    <citation type="submission" date="2015-12" db="EMBL/GenBank/DDBJ databases">
        <title>Update maize B73 reference genome by single molecule sequencing technologies.</title>
        <authorList>
            <consortium name="Maize Genome Sequencing Project"/>
            <person name="Ware D."/>
        </authorList>
    </citation>
    <scope>NUCLEOTIDE SEQUENCE [LARGE SCALE GENOMIC DNA]</scope>
    <source>
        <strain evidence="2">cv. B73</strain>
    </source>
</reference>